<proteinExistence type="predicted"/>
<comment type="caution">
    <text evidence="2">The sequence shown here is derived from an EMBL/GenBank/DDBJ whole genome shotgun (WGS) entry which is preliminary data.</text>
</comment>
<accession>A0A9W6JIN1</accession>
<dbReference type="AlphaFoldDB" id="A0A9W6JIN1"/>
<keyword evidence="3" id="KW-1185">Reference proteome</keyword>
<gene>
    <name evidence="2" type="ORF">GCM10008171_19930</name>
</gene>
<reference evidence="2" key="2">
    <citation type="submission" date="2023-01" db="EMBL/GenBank/DDBJ databases">
        <authorList>
            <person name="Sun Q."/>
            <person name="Evtushenko L."/>
        </authorList>
    </citation>
    <scope>NUCLEOTIDE SEQUENCE</scope>
    <source>
        <strain evidence="2">VKM B-2555</strain>
    </source>
</reference>
<protein>
    <submittedName>
        <fullName evidence="2">Uncharacterized protein</fullName>
    </submittedName>
</protein>
<dbReference type="Proteomes" id="UP001143364">
    <property type="component" value="Unassembled WGS sequence"/>
</dbReference>
<name>A0A9W6JIN1_9HYPH</name>
<evidence type="ECO:0000313" key="3">
    <source>
        <dbReference type="Proteomes" id="UP001143364"/>
    </source>
</evidence>
<organism evidence="2 3">
    <name type="scientific">Methylopila jiangsuensis</name>
    <dbReference type="NCBI Taxonomy" id="586230"/>
    <lineage>
        <taxon>Bacteria</taxon>
        <taxon>Pseudomonadati</taxon>
        <taxon>Pseudomonadota</taxon>
        <taxon>Alphaproteobacteria</taxon>
        <taxon>Hyphomicrobiales</taxon>
        <taxon>Methylopilaceae</taxon>
        <taxon>Methylopila</taxon>
    </lineage>
</organism>
<reference evidence="2" key="1">
    <citation type="journal article" date="2014" name="Int. J. Syst. Evol. Microbiol.">
        <title>Complete genome sequence of Corynebacterium casei LMG S-19264T (=DSM 44701T), isolated from a smear-ripened cheese.</title>
        <authorList>
            <consortium name="US DOE Joint Genome Institute (JGI-PGF)"/>
            <person name="Walter F."/>
            <person name="Albersmeier A."/>
            <person name="Kalinowski J."/>
            <person name="Ruckert C."/>
        </authorList>
    </citation>
    <scope>NUCLEOTIDE SEQUENCE</scope>
    <source>
        <strain evidence="2">VKM B-2555</strain>
    </source>
</reference>
<dbReference type="EMBL" id="BSFK01000010">
    <property type="protein sequence ID" value="GLK76739.1"/>
    <property type="molecule type" value="Genomic_DNA"/>
</dbReference>
<evidence type="ECO:0000256" key="1">
    <source>
        <dbReference type="SAM" id="SignalP"/>
    </source>
</evidence>
<sequence>MTMALALGAPPSTISIASAAWAALKGSARQNAARRAVRMEVSLGLGADLRAAVPKMSPKIALGVSWTSDEARLFRGVF</sequence>
<evidence type="ECO:0000313" key="2">
    <source>
        <dbReference type="EMBL" id="GLK76739.1"/>
    </source>
</evidence>
<keyword evidence="1" id="KW-0732">Signal</keyword>
<feature type="chain" id="PRO_5040744938" evidence="1">
    <location>
        <begin position="23"/>
        <end position="78"/>
    </location>
</feature>
<feature type="signal peptide" evidence="1">
    <location>
        <begin position="1"/>
        <end position="22"/>
    </location>
</feature>